<name>A0A2S8G2L8_9BACT</name>
<evidence type="ECO:0000256" key="3">
    <source>
        <dbReference type="ARBA" id="ARBA00004763"/>
    </source>
</evidence>
<dbReference type="GO" id="GO:0046654">
    <property type="term" value="P:tetrahydrofolate biosynthetic process"/>
    <property type="evidence" value="ECO:0007669"/>
    <property type="project" value="UniProtKB-UniPathway"/>
</dbReference>
<dbReference type="InterPro" id="IPR000489">
    <property type="entry name" value="Pterin-binding_dom"/>
</dbReference>
<evidence type="ECO:0000256" key="8">
    <source>
        <dbReference type="ARBA" id="ARBA00022909"/>
    </source>
</evidence>
<keyword evidence="8 9" id="KW-0289">Folate biosynthesis</keyword>
<organism evidence="11 12">
    <name type="scientific">Blastopirellula marina</name>
    <dbReference type="NCBI Taxonomy" id="124"/>
    <lineage>
        <taxon>Bacteria</taxon>
        <taxon>Pseudomonadati</taxon>
        <taxon>Planctomycetota</taxon>
        <taxon>Planctomycetia</taxon>
        <taxon>Pirellulales</taxon>
        <taxon>Pirellulaceae</taxon>
        <taxon>Blastopirellula</taxon>
    </lineage>
</organism>
<dbReference type="RefSeq" id="WP_105354024.1">
    <property type="nucleotide sequence ID" value="NZ_PUIB01000011.1"/>
</dbReference>
<comment type="cofactor">
    <cofactor evidence="2 9">
        <name>Mg(2+)</name>
        <dbReference type="ChEBI" id="CHEBI:18420"/>
    </cofactor>
</comment>
<dbReference type="PANTHER" id="PTHR20941">
    <property type="entry name" value="FOLATE SYNTHESIS PROTEINS"/>
    <property type="match status" value="1"/>
</dbReference>
<comment type="similarity">
    <text evidence="9">Belongs to the DHPS family.</text>
</comment>
<dbReference type="GO" id="GO:0004156">
    <property type="term" value="F:dihydropteroate synthase activity"/>
    <property type="evidence" value="ECO:0007669"/>
    <property type="project" value="UniProtKB-EC"/>
</dbReference>
<comment type="function">
    <text evidence="9">Catalyzes the condensation of para-aminobenzoate (pABA) with 6-hydroxymethyl-7,8-dihydropterin diphosphate (DHPt-PP) to form 7,8-dihydropteroate (H2Pte), the immediate precursor of folate derivatives.</text>
</comment>
<evidence type="ECO:0000313" key="12">
    <source>
        <dbReference type="Proteomes" id="UP000239388"/>
    </source>
</evidence>
<sequence length="314" mass="34222">MKSIPHSTTLAERYPYRAITWNLRTRKLRFDRLPKLMGILNVTPDSFSDGGQFAQGEMSFDVNAVVDRALQMEADGASIIDIGGESTRPYSEPVSADEELRRVLPIIEAVHHAVHVPLSIDTTKAAVAKEALAAGVEIINDISGLEADPEMVPLAVETGAGVCAMHMQGTPQTMQDDPQYDDVVLDIFDYLQARYRQLRYAGIDRSKICLDPGVGFGKTHQHNFDLMAKCDEFHTLGCPVLIGHSCKGFLAKTLGDKDKDRTLATVGASLTLARLGIQLIRVHDVRANMEALEAFVATGGVDGVAMELPEAPNH</sequence>
<protein>
    <recommendedName>
        <fullName evidence="4 9">Dihydropteroate synthase</fullName>
        <shortName evidence="9">DHPS</shortName>
        <ecNumber evidence="4 9">2.5.1.15</ecNumber>
    </recommendedName>
    <alternativeName>
        <fullName evidence="9">Dihydropteroate pyrophosphorylase</fullName>
    </alternativeName>
</protein>
<keyword evidence="5 9" id="KW-0808">Transferase</keyword>
<dbReference type="EMBL" id="PUIB01000011">
    <property type="protein sequence ID" value="PQO38550.1"/>
    <property type="molecule type" value="Genomic_DNA"/>
</dbReference>
<keyword evidence="6 9" id="KW-0479">Metal-binding</keyword>
<evidence type="ECO:0000256" key="2">
    <source>
        <dbReference type="ARBA" id="ARBA00001946"/>
    </source>
</evidence>
<comment type="caution">
    <text evidence="11">The sequence shown here is derived from an EMBL/GenBank/DDBJ whole genome shotgun (WGS) entry which is preliminary data.</text>
</comment>
<dbReference type="AlphaFoldDB" id="A0A2S8G2L8"/>
<gene>
    <name evidence="11" type="primary">folP</name>
    <name evidence="11" type="ORF">C5Y98_10910</name>
</gene>
<evidence type="ECO:0000256" key="9">
    <source>
        <dbReference type="RuleBase" id="RU361205"/>
    </source>
</evidence>
<dbReference type="PANTHER" id="PTHR20941:SF1">
    <property type="entry name" value="FOLIC ACID SYNTHESIS PROTEIN FOL1"/>
    <property type="match status" value="1"/>
</dbReference>
<dbReference type="GO" id="GO:0005829">
    <property type="term" value="C:cytosol"/>
    <property type="evidence" value="ECO:0007669"/>
    <property type="project" value="TreeGrafter"/>
</dbReference>
<dbReference type="PROSITE" id="PS50972">
    <property type="entry name" value="PTERIN_BINDING"/>
    <property type="match status" value="1"/>
</dbReference>
<keyword evidence="7 9" id="KW-0460">Magnesium</keyword>
<dbReference type="InterPro" id="IPR006390">
    <property type="entry name" value="DHP_synth_dom"/>
</dbReference>
<reference evidence="11 12" key="1">
    <citation type="submission" date="2018-02" db="EMBL/GenBank/DDBJ databases">
        <title>Comparative genomes isolates from brazilian mangrove.</title>
        <authorList>
            <person name="Araujo J.E."/>
            <person name="Taketani R.G."/>
            <person name="Silva M.C.P."/>
            <person name="Loureco M.V."/>
            <person name="Andreote F.D."/>
        </authorList>
    </citation>
    <scope>NUCLEOTIDE SEQUENCE [LARGE SCALE GENOMIC DNA]</scope>
    <source>
        <strain evidence="11 12">NAP PRIS-MGV</strain>
    </source>
</reference>
<evidence type="ECO:0000313" key="11">
    <source>
        <dbReference type="EMBL" id="PQO38550.1"/>
    </source>
</evidence>
<feature type="domain" description="Pterin-binding" evidence="10">
    <location>
        <begin position="34"/>
        <end position="293"/>
    </location>
</feature>
<dbReference type="GO" id="GO:0046656">
    <property type="term" value="P:folic acid biosynthetic process"/>
    <property type="evidence" value="ECO:0007669"/>
    <property type="project" value="UniProtKB-KW"/>
</dbReference>
<comment type="catalytic activity">
    <reaction evidence="1">
        <text>(7,8-dihydropterin-6-yl)methyl diphosphate + 4-aminobenzoate = 7,8-dihydropteroate + diphosphate</text>
        <dbReference type="Rhea" id="RHEA:19949"/>
        <dbReference type="ChEBI" id="CHEBI:17836"/>
        <dbReference type="ChEBI" id="CHEBI:17839"/>
        <dbReference type="ChEBI" id="CHEBI:33019"/>
        <dbReference type="ChEBI" id="CHEBI:72950"/>
        <dbReference type="EC" id="2.5.1.15"/>
    </reaction>
</comment>
<dbReference type="Proteomes" id="UP000239388">
    <property type="component" value="Unassembled WGS sequence"/>
</dbReference>
<evidence type="ECO:0000256" key="5">
    <source>
        <dbReference type="ARBA" id="ARBA00022679"/>
    </source>
</evidence>
<dbReference type="InterPro" id="IPR045031">
    <property type="entry name" value="DHP_synth-like"/>
</dbReference>
<dbReference type="InterPro" id="IPR011005">
    <property type="entry name" value="Dihydropteroate_synth-like_sf"/>
</dbReference>
<evidence type="ECO:0000256" key="1">
    <source>
        <dbReference type="ARBA" id="ARBA00000012"/>
    </source>
</evidence>
<proteinExistence type="inferred from homology"/>
<evidence type="ECO:0000256" key="6">
    <source>
        <dbReference type="ARBA" id="ARBA00022723"/>
    </source>
</evidence>
<evidence type="ECO:0000256" key="7">
    <source>
        <dbReference type="ARBA" id="ARBA00022842"/>
    </source>
</evidence>
<dbReference type="Gene3D" id="3.20.20.20">
    <property type="entry name" value="Dihydropteroate synthase-like"/>
    <property type="match status" value="1"/>
</dbReference>
<evidence type="ECO:0000256" key="4">
    <source>
        <dbReference type="ARBA" id="ARBA00012458"/>
    </source>
</evidence>
<evidence type="ECO:0000259" key="10">
    <source>
        <dbReference type="PROSITE" id="PS50972"/>
    </source>
</evidence>
<accession>A0A2S8G2L8</accession>
<dbReference type="UniPathway" id="UPA00077">
    <property type="reaction ID" value="UER00156"/>
</dbReference>
<dbReference type="CDD" id="cd00739">
    <property type="entry name" value="DHPS"/>
    <property type="match status" value="1"/>
</dbReference>
<dbReference type="PROSITE" id="PS00793">
    <property type="entry name" value="DHPS_2"/>
    <property type="match status" value="1"/>
</dbReference>
<dbReference type="SUPFAM" id="SSF51717">
    <property type="entry name" value="Dihydropteroate synthetase-like"/>
    <property type="match status" value="1"/>
</dbReference>
<dbReference type="PROSITE" id="PS00792">
    <property type="entry name" value="DHPS_1"/>
    <property type="match status" value="1"/>
</dbReference>
<dbReference type="EC" id="2.5.1.15" evidence="4 9"/>
<dbReference type="NCBIfam" id="TIGR01496">
    <property type="entry name" value="DHPS"/>
    <property type="match status" value="1"/>
</dbReference>
<comment type="pathway">
    <text evidence="3 9">Cofactor biosynthesis; tetrahydrofolate biosynthesis; 7,8-dihydrofolate from 2-amino-4-hydroxy-6-hydroxymethyl-7,8-dihydropteridine diphosphate and 4-aminobenzoate: step 1/2.</text>
</comment>
<dbReference type="OrthoDB" id="9811744at2"/>
<dbReference type="GO" id="GO:0046872">
    <property type="term" value="F:metal ion binding"/>
    <property type="evidence" value="ECO:0007669"/>
    <property type="project" value="UniProtKB-KW"/>
</dbReference>
<dbReference type="Pfam" id="PF00809">
    <property type="entry name" value="Pterin_bind"/>
    <property type="match status" value="1"/>
</dbReference>